<evidence type="ECO:0000313" key="4">
    <source>
        <dbReference type="Proteomes" id="UP001153069"/>
    </source>
</evidence>
<feature type="domain" description="Tetrapyrrole biosynthesis uroporphyrinogen III synthase" evidence="2">
    <location>
        <begin position="40"/>
        <end position="275"/>
    </location>
</feature>
<feature type="chain" id="PRO_5040379957" evidence="1">
    <location>
        <begin position="16"/>
        <end position="294"/>
    </location>
</feature>
<evidence type="ECO:0000256" key="1">
    <source>
        <dbReference type="SAM" id="SignalP"/>
    </source>
</evidence>
<dbReference type="EMBL" id="CAICTM010000061">
    <property type="protein sequence ID" value="CAB9499477.1"/>
    <property type="molecule type" value="Genomic_DNA"/>
</dbReference>
<dbReference type="SUPFAM" id="SSF69618">
    <property type="entry name" value="HemD-like"/>
    <property type="match status" value="1"/>
</dbReference>
<accession>A0A9N8DAU7</accession>
<name>A0A9N8DAU7_9STRA</name>
<proteinExistence type="predicted"/>
<dbReference type="InterPro" id="IPR003754">
    <property type="entry name" value="4pyrrol_synth_uPrphyn_synth"/>
</dbReference>
<dbReference type="CDD" id="cd06578">
    <property type="entry name" value="HemD"/>
    <property type="match status" value="1"/>
</dbReference>
<dbReference type="InterPro" id="IPR036108">
    <property type="entry name" value="4pyrrol_syn_uPrphyn_synt_sf"/>
</dbReference>
<dbReference type="Gene3D" id="3.40.50.10090">
    <property type="match status" value="2"/>
</dbReference>
<protein>
    <submittedName>
        <fullName evidence="3">Uroporphyrinogen-III synthase</fullName>
    </submittedName>
</protein>
<feature type="signal peptide" evidence="1">
    <location>
        <begin position="1"/>
        <end position="15"/>
    </location>
</feature>
<dbReference type="GO" id="GO:0033014">
    <property type="term" value="P:tetrapyrrole biosynthetic process"/>
    <property type="evidence" value="ECO:0007669"/>
    <property type="project" value="InterPro"/>
</dbReference>
<keyword evidence="4" id="KW-1185">Reference proteome</keyword>
<gene>
    <name evidence="3" type="ORF">SEMRO_62_G035300.1</name>
</gene>
<dbReference type="GO" id="GO:0004852">
    <property type="term" value="F:uroporphyrinogen-III synthase activity"/>
    <property type="evidence" value="ECO:0007669"/>
    <property type="project" value="InterPro"/>
</dbReference>
<comment type="caution">
    <text evidence="3">The sequence shown here is derived from an EMBL/GenBank/DDBJ whole genome shotgun (WGS) entry which is preliminary data.</text>
</comment>
<dbReference type="Proteomes" id="UP001153069">
    <property type="component" value="Unassembled WGS sequence"/>
</dbReference>
<dbReference type="AlphaFoldDB" id="A0A9N8DAU7"/>
<keyword evidence="1" id="KW-0732">Signal</keyword>
<evidence type="ECO:0000313" key="3">
    <source>
        <dbReference type="EMBL" id="CAB9499477.1"/>
    </source>
</evidence>
<evidence type="ECO:0000259" key="2">
    <source>
        <dbReference type="Pfam" id="PF02602"/>
    </source>
</evidence>
<organism evidence="3 4">
    <name type="scientific">Seminavis robusta</name>
    <dbReference type="NCBI Taxonomy" id="568900"/>
    <lineage>
        <taxon>Eukaryota</taxon>
        <taxon>Sar</taxon>
        <taxon>Stramenopiles</taxon>
        <taxon>Ochrophyta</taxon>
        <taxon>Bacillariophyta</taxon>
        <taxon>Bacillariophyceae</taxon>
        <taxon>Bacillariophycidae</taxon>
        <taxon>Naviculales</taxon>
        <taxon>Naviculaceae</taxon>
        <taxon>Seminavis</taxon>
    </lineage>
</organism>
<dbReference type="PANTHER" id="PTHR38020:SF1">
    <property type="entry name" value="UROPORPHYRINOGEN-III SYNTHASE"/>
    <property type="match status" value="1"/>
</dbReference>
<dbReference type="OrthoDB" id="259181at2759"/>
<sequence length="294" mass="31309">MPWLLLLSILCGIDSSNPSEGILNGLTVLTTAPPAYAPRLHCHLINAGAKVVPCPTIETLALCSDQDISELKQAVNDIQSYNYVAFTSRRGIQALFQHDQRGVLKEAFSKQTPCVIALGADAEALVANHGVEPGSVLVPETPTPQGIVDLLKQKHYQAQETTKIRVLCPVPKVVGLTEPSVVPSFLRALQDAKFEAVRLSAYETRWIHPGLLTDIAIDKLKKGQVDVIAISSTAEVEGLQRLLAATNVGVKVVAHGTVTAKGAKSLGLRVDGISTDSSSFAGMVHAIAKCLGRQ</sequence>
<dbReference type="PANTHER" id="PTHR38020">
    <property type="entry name" value="UROPORPHYRINOGEN-III SYNTHASE"/>
    <property type="match status" value="1"/>
</dbReference>
<dbReference type="Pfam" id="PF02602">
    <property type="entry name" value="HEM4"/>
    <property type="match status" value="1"/>
</dbReference>
<reference evidence="3" key="1">
    <citation type="submission" date="2020-06" db="EMBL/GenBank/DDBJ databases">
        <authorList>
            <consortium name="Plant Systems Biology data submission"/>
        </authorList>
    </citation>
    <scope>NUCLEOTIDE SEQUENCE</scope>
    <source>
        <strain evidence="3">D6</strain>
    </source>
</reference>